<dbReference type="AlphaFoldDB" id="Q6TFB8"/>
<organism evidence="7">
    <name type="scientific">Thermoanaerobacterium thermosaccharolyticum</name>
    <name type="common">Clostridium thermosaccharolyticum</name>
    <dbReference type="NCBI Taxonomy" id="1517"/>
    <lineage>
        <taxon>Bacteria</taxon>
        <taxon>Bacillati</taxon>
        <taxon>Bacillota</taxon>
        <taxon>Clostridia</taxon>
        <taxon>Thermoanaerobacterales</taxon>
        <taxon>Thermoanaerobacteraceae</taxon>
        <taxon>Thermoanaerobacterium</taxon>
    </lineage>
</organism>
<gene>
    <name evidence="7" type="primary">glf</name>
</gene>
<dbReference type="SUPFAM" id="SSF54373">
    <property type="entry name" value="FAD-linked reductases, C-terminal domain"/>
    <property type="match status" value="1"/>
</dbReference>
<sequence>MRYDYVVVGAGIAGITFAENISSELNEKVLIIEKRNHIGGNCYDEYNENGILIHKYGPHIFHTNNKRVWDYLSQFTEWNIYYHKVLGSIDGKFVPIPFNLNTLHELLPESLANRLENQLIQKFGYGCKIPILKLKQSSDKDLKFLADFIYEKVFLNYTTKQWGMKPEELDPEVTGRVPVYISRDNRYFQDKYQGLPKYGYTKMFEKMLNNKNIHIILNTDYKEIINKIEYDRLIYTGPIDYFFDYKYGKLPYRSLDFKFETYQLDQYQHVEHKYPNDYDFTRITEYKHMTGQKHEFTTIVKEYPKDYKLENDIPYYPIPQKENIVIYSKYKNEAEEQKNVIFIGRLAEYRYYNMDAVVEKVLFFLRGEKYGN</sequence>
<dbReference type="InterPro" id="IPR015899">
    <property type="entry name" value="UDP-GalPyranose_mutase_C"/>
</dbReference>
<dbReference type="GO" id="GO:0050660">
    <property type="term" value="F:flavin adenine dinucleotide binding"/>
    <property type="evidence" value="ECO:0007669"/>
    <property type="project" value="TreeGrafter"/>
</dbReference>
<dbReference type="GO" id="GO:0005829">
    <property type="term" value="C:cytosol"/>
    <property type="evidence" value="ECO:0007669"/>
    <property type="project" value="TreeGrafter"/>
</dbReference>
<evidence type="ECO:0000259" key="6">
    <source>
        <dbReference type="Pfam" id="PF03275"/>
    </source>
</evidence>
<evidence type="ECO:0000256" key="5">
    <source>
        <dbReference type="ARBA" id="ARBA00023235"/>
    </source>
</evidence>
<comment type="similarity">
    <text evidence="2">Belongs to the UDP-galactopyranose/dTDP-fucopyranose mutase family.</text>
</comment>
<dbReference type="Pfam" id="PF13450">
    <property type="entry name" value="NAD_binding_8"/>
    <property type="match status" value="1"/>
</dbReference>
<dbReference type="NCBIfam" id="TIGR00031">
    <property type="entry name" value="UDP-GALP_mutase"/>
    <property type="match status" value="1"/>
</dbReference>
<evidence type="ECO:0000256" key="1">
    <source>
        <dbReference type="ARBA" id="ARBA00001974"/>
    </source>
</evidence>
<dbReference type="SUPFAM" id="SSF51971">
    <property type="entry name" value="Nucleotide-binding domain"/>
    <property type="match status" value="1"/>
</dbReference>
<evidence type="ECO:0000313" key="7">
    <source>
        <dbReference type="EMBL" id="AAR85514.1"/>
    </source>
</evidence>
<feature type="domain" description="UDP-galactopyranose mutase C-terminal" evidence="6">
    <location>
        <begin position="152"/>
        <end position="351"/>
    </location>
</feature>
<reference evidence="7" key="3">
    <citation type="journal article" date="2004" name="Glycoconj. J.">
        <title>Genetic organization of chromosomal S-layer glycan biosynthesis loci of Bacillaceae.</title>
        <authorList>
            <person name="Novotny R."/>
            <person name="Pfoestl A."/>
            <person name="Messner P."/>
            <person name="Schaffer C."/>
        </authorList>
    </citation>
    <scope>NUCLEOTIDE SEQUENCE</scope>
    <source>
        <strain evidence="7">E207-71</strain>
    </source>
</reference>
<proteinExistence type="inferred from homology"/>
<dbReference type="EMBL" id="AY422724">
    <property type="protein sequence ID" value="AAR85514.1"/>
    <property type="molecule type" value="Genomic_DNA"/>
</dbReference>
<evidence type="ECO:0000256" key="2">
    <source>
        <dbReference type="ARBA" id="ARBA00009321"/>
    </source>
</evidence>
<evidence type="ECO:0000256" key="3">
    <source>
        <dbReference type="ARBA" id="ARBA00022630"/>
    </source>
</evidence>
<reference evidence="7" key="2">
    <citation type="journal article" date="2004" name="Glycobiology">
        <title>Surface-layer glycoproteins: an example for the diversity of bacterial glycosylation with promising impacts on nanobiotechnology.</title>
        <authorList>
            <person name="Schaffer C."/>
            <person name="Messner P."/>
        </authorList>
    </citation>
    <scope>NUCLEOTIDE SEQUENCE</scope>
    <source>
        <strain evidence="7">E207-71</strain>
    </source>
</reference>
<dbReference type="Pfam" id="PF03275">
    <property type="entry name" value="GLF"/>
    <property type="match status" value="1"/>
</dbReference>
<name>Q6TFB8_THETR</name>
<accession>Q6TFB8</accession>
<dbReference type="PANTHER" id="PTHR21197:SF0">
    <property type="entry name" value="UDP-GALACTOPYRANOSE MUTASE"/>
    <property type="match status" value="1"/>
</dbReference>
<dbReference type="GO" id="GO:0008767">
    <property type="term" value="F:UDP-galactopyranose mutase activity"/>
    <property type="evidence" value="ECO:0007669"/>
    <property type="project" value="InterPro"/>
</dbReference>
<keyword evidence="3" id="KW-0285">Flavoprotein</keyword>
<reference evidence="7" key="4">
    <citation type="journal article" date="2008" name="Carbohydr. Res.">
        <title>S-layer nanoglycobiology of bacteria.</title>
        <authorList>
            <person name="Messner P."/>
            <person name="Steiner K."/>
            <person name="Zarschler K."/>
            <person name="Schaffer C."/>
        </authorList>
    </citation>
    <scope>NUCLEOTIDE SEQUENCE</scope>
    <source>
        <strain evidence="7">E207-71</strain>
    </source>
</reference>
<reference evidence="7" key="1">
    <citation type="journal article" date="1995" name="Eur. J. Biochem.">
        <title>Characterization of the glycan structure of a major glycopeptide from the surface layer glycoprotein of Clostridium thermosaccharolyticum E207-71.</title>
        <authorList>
            <person name="Altman E."/>
            <person name="Schaffer C."/>
            <person name="Brisson J.R."/>
            <person name="Messner P."/>
        </authorList>
    </citation>
    <scope>NUCLEOTIDE SEQUENCE</scope>
    <source>
        <strain evidence="7">E207-71</strain>
    </source>
</reference>
<dbReference type="Gene3D" id="3.40.50.720">
    <property type="entry name" value="NAD(P)-binding Rossmann-like Domain"/>
    <property type="match status" value="3"/>
</dbReference>
<protein>
    <submittedName>
        <fullName evidence="7">Glf</fullName>
    </submittedName>
</protein>
<dbReference type="PANTHER" id="PTHR21197">
    <property type="entry name" value="UDP-GALACTOPYRANOSE MUTASE"/>
    <property type="match status" value="1"/>
</dbReference>
<comment type="cofactor">
    <cofactor evidence="1">
        <name>FAD</name>
        <dbReference type="ChEBI" id="CHEBI:57692"/>
    </cofactor>
</comment>
<evidence type="ECO:0000256" key="4">
    <source>
        <dbReference type="ARBA" id="ARBA00022827"/>
    </source>
</evidence>
<keyword evidence="5" id="KW-0413">Isomerase</keyword>
<dbReference type="InterPro" id="IPR004379">
    <property type="entry name" value="UDP-GALP_mutase"/>
</dbReference>
<keyword evidence="4" id="KW-0274">FAD</keyword>